<evidence type="ECO:0000313" key="2">
    <source>
        <dbReference type="Proteomes" id="UP000070092"/>
    </source>
</evidence>
<dbReference type="RefSeq" id="WP_155403151.1">
    <property type="nucleotide sequence ID" value="NZ_JACTOD010000004.1"/>
</dbReference>
<dbReference type="PATRIC" id="fig|1681.47.peg.360"/>
<reference evidence="1 2" key="1">
    <citation type="submission" date="2016-01" db="EMBL/GenBank/DDBJ databases">
        <authorList>
            <person name="Oliw E.H."/>
        </authorList>
    </citation>
    <scope>NUCLEOTIDE SEQUENCE [LARGE SCALE GENOMIC DNA]</scope>
    <source>
        <strain evidence="1 2">MJR8628B</strain>
    </source>
</reference>
<accession>A0A0H2PR87</accession>
<evidence type="ECO:0000313" key="1">
    <source>
        <dbReference type="EMBL" id="KWZ80923.1"/>
    </source>
</evidence>
<protein>
    <submittedName>
        <fullName evidence="1">Uncharacterized protein</fullName>
    </submittedName>
</protein>
<sequence length="55" mass="6074">MSGIVWQQWTVLAVYVLAELADIALIDPSQASRKPSDTLARTFWRAGMVALVLTI</sequence>
<dbReference type="Proteomes" id="UP000070092">
    <property type="component" value="Unassembled WGS sequence"/>
</dbReference>
<dbReference type="AlphaFoldDB" id="A0A0H2PR87"/>
<gene>
    <name evidence="1" type="ORF">HMPREF3196_01331</name>
</gene>
<name>A0A0H2PR87_BIFBI</name>
<proteinExistence type="predicted"/>
<dbReference type="EMBL" id="LRPO01000038">
    <property type="protein sequence ID" value="KWZ80923.1"/>
    <property type="molecule type" value="Genomic_DNA"/>
</dbReference>
<comment type="caution">
    <text evidence="1">The sequence shown here is derived from an EMBL/GenBank/DDBJ whole genome shotgun (WGS) entry which is preliminary data.</text>
</comment>
<organism evidence="1 2">
    <name type="scientific">Bifidobacterium bifidum</name>
    <dbReference type="NCBI Taxonomy" id="1681"/>
    <lineage>
        <taxon>Bacteria</taxon>
        <taxon>Bacillati</taxon>
        <taxon>Actinomycetota</taxon>
        <taxon>Actinomycetes</taxon>
        <taxon>Bifidobacteriales</taxon>
        <taxon>Bifidobacteriaceae</taxon>
        <taxon>Bifidobacterium</taxon>
    </lineage>
</organism>